<dbReference type="Proteomes" id="UP001418222">
    <property type="component" value="Unassembled WGS sequence"/>
</dbReference>
<gene>
    <name evidence="2" type="ORF">KSP39_PZI005752</name>
</gene>
<organism evidence="2 3">
    <name type="scientific">Platanthera zijinensis</name>
    <dbReference type="NCBI Taxonomy" id="2320716"/>
    <lineage>
        <taxon>Eukaryota</taxon>
        <taxon>Viridiplantae</taxon>
        <taxon>Streptophyta</taxon>
        <taxon>Embryophyta</taxon>
        <taxon>Tracheophyta</taxon>
        <taxon>Spermatophyta</taxon>
        <taxon>Magnoliopsida</taxon>
        <taxon>Liliopsida</taxon>
        <taxon>Asparagales</taxon>
        <taxon>Orchidaceae</taxon>
        <taxon>Orchidoideae</taxon>
        <taxon>Orchideae</taxon>
        <taxon>Orchidinae</taxon>
        <taxon>Platanthera</taxon>
    </lineage>
</organism>
<proteinExistence type="predicted"/>
<evidence type="ECO:0000313" key="2">
    <source>
        <dbReference type="EMBL" id="KAK8949572.1"/>
    </source>
</evidence>
<sequence length="191" mass="19770">MDYPIMETNEEGIVEGFLGAILPPRLENAGLEDCALPLESIMEAFSLAAASLKSRVAASFSVSADGALSGEGDGCVQDPGPSNGQIPDKLLGAGEISPPVQPLCVGSGKEWEWEAGNDDVVVFGENTVADRVLIVGATEGEADGSEYVFGGDRGCAVAGEILPGEKNGYGRRGDDLDEDDEIVDGPILIEV</sequence>
<dbReference type="AlphaFoldDB" id="A0AAP0BVL8"/>
<dbReference type="EMBL" id="JBBWWQ010000004">
    <property type="protein sequence ID" value="KAK8949572.1"/>
    <property type="molecule type" value="Genomic_DNA"/>
</dbReference>
<evidence type="ECO:0000256" key="1">
    <source>
        <dbReference type="SAM" id="MobiDB-lite"/>
    </source>
</evidence>
<keyword evidence="3" id="KW-1185">Reference proteome</keyword>
<feature type="region of interest" description="Disordered" evidence="1">
    <location>
        <begin position="70"/>
        <end position="90"/>
    </location>
</feature>
<evidence type="ECO:0000313" key="3">
    <source>
        <dbReference type="Proteomes" id="UP001418222"/>
    </source>
</evidence>
<name>A0AAP0BVL8_9ASPA</name>
<comment type="caution">
    <text evidence="2">The sequence shown here is derived from an EMBL/GenBank/DDBJ whole genome shotgun (WGS) entry which is preliminary data.</text>
</comment>
<accession>A0AAP0BVL8</accession>
<dbReference type="PANTHER" id="PTHR36713">
    <property type="entry name" value="OS09G0344700 PROTEIN"/>
    <property type="match status" value="1"/>
</dbReference>
<protein>
    <submittedName>
        <fullName evidence="2">Uncharacterized protein</fullName>
    </submittedName>
</protein>
<dbReference type="PANTHER" id="PTHR36713:SF1">
    <property type="entry name" value="OS09G0344700 PROTEIN"/>
    <property type="match status" value="1"/>
</dbReference>
<reference evidence="2 3" key="1">
    <citation type="journal article" date="2022" name="Nat. Plants">
        <title>Genomes of leafy and leafless Platanthera orchids illuminate the evolution of mycoheterotrophy.</title>
        <authorList>
            <person name="Li M.H."/>
            <person name="Liu K.W."/>
            <person name="Li Z."/>
            <person name="Lu H.C."/>
            <person name="Ye Q.L."/>
            <person name="Zhang D."/>
            <person name="Wang J.Y."/>
            <person name="Li Y.F."/>
            <person name="Zhong Z.M."/>
            <person name="Liu X."/>
            <person name="Yu X."/>
            <person name="Liu D.K."/>
            <person name="Tu X.D."/>
            <person name="Liu B."/>
            <person name="Hao Y."/>
            <person name="Liao X.Y."/>
            <person name="Jiang Y.T."/>
            <person name="Sun W.H."/>
            <person name="Chen J."/>
            <person name="Chen Y.Q."/>
            <person name="Ai Y."/>
            <person name="Zhai J.W."/>
            <person name="Wu S.S."/>
            <person name="Zhou Z."/>
            <person name="Hsiao Y.Y."/>
            <person name="Wu W.L."/>
            <person name="Chen Y.Y."/>
            <person name="Lin Y.F."/>
            <person name="Hsu J.L."/>
            <person name="Li C.Y."/>
            <person name="Wang Z.W."/>
            <person name="Zhao X."/>
            <person name="Zhong W.Y."/>
            <person name="Ma X.K."/>
            <person name="Ma L."/>
            <person name="Huang J."/>
            <person name="Chen G.Z."/>
            <person name="Huang M.Z."/>
            <person name="Huang L."/>
            <person name="Peng D.H."/>
            <person name="Luo Y.B."/>
            <person name="Zou S.Q."/>
            <person name="Chen S.P."/>
            <person name="Lan S."/>
            <person name="Tsai W.C."/>
            <person name="Van de Peer Y."/>
            <person name="Liu Z.J."/>
        </authorList>
    </citation>
    <scope>NUCLEOTIDE SEQUENCE [LARGE SCALE GENOMIC DNA]</scope>
    <source>
        <strain evidence="2">Lor287</strain>
    </source>
</reference>